<sequence length="66" mass="7546">MVYMWLLRLCCSFLESSNATKALNNGAPTLVKIDQKESSSRSYRTGKVQTSCRARKASSYYLYLVR</sequence>
<name>A0A2M3ZXJ0_9DIPT</name>
<accession>A0A2M3ZXJ0</accession>
<feature type="chain" id="PRO_5014759791" evidence="1">
    <location>
        <begin position="23"/>
        <end position="66"/>
    </location>
</feature>
<feature type="signal peptide" evidence="1">
    <location>
        <begin position="1"/>
        <end position="22"/>
    </location>
</feature>
<evidence type="ECO:0000313" key="2">
    <source>
        <dbReference type="EMBL" id="MBW33180.1"/>
    </source>
</evidence>
<dbReference type="AlphaFoldDB" id="A0A2M3ZXJ0"/>
<organism evidence="2">
    <name type="scientific">Anopheles braziliensis</name>
    <dbReference type="NCBI Taxonomy" id="58242"/>
    <lineage>
        <taxon>Eukaryota</taxon>
        <taxon>Metazoa</taxon>
        <taxon>Ecdysozoa</taxon>
        <taxon>Arthropoda</taxon>
        <taxon>Hexapoda</taxon>
        <taxon>Insecta</taxon>
        <taxon>Pterygota</taxon>
        <taxon>Neoptera</taxon>
        <taxon>Endopterygota</taxon>
        <taxon>Diptera</taxon>
        <taxon>Nematocera</taxon>
        <taxon>Culicoidea</taxon>
        <taxon>Culicidae</taxon>
        <taxon>Anophelinae</taxon>
        <taxon>Anopheles</taxon>
    </lineage>
</organism>
<protein>
    <submittedName>
        <fullName evidence="2">Putative secreted peptide</fullName>
    </submittedName>
</protein>
<dbReference type="EMBL" id="GGFM01012429">
    <property type="protein sequence ID" value="MBW33180.1"/>
    <property type="molecule type" value="Transcribed_RNA"/>
</dbReference>
<evidence type="ECO:0000256" key="1">
    <source>
        <dbReference type="SAM" id="SignalP"/>
    </source>
</evidence>
<proteinExistence type="predicted"/>
<reference evidence="2" key="1">
    <citation type="submission" date="2018-01" db="EMBL/GenBank/DDBJ databases">
        <title>An insight into the sialome of Amazonian anophelines.</title>
        <authorList>
            <person name="Ribeiro J.M."/>
            <person name="Scarpassa V."/>
            <person name="Calvo E."/>
        </authorList>
    </citation>
    <scope>NUCLEOTIDE SEQUENCE</scope>
    <source>
        <tissue evidence="2">Salivary glands</tissue>
    </source>
</reference>
<keyword evidence="1" id="KW-0732">Signal</keyword>